<proteinExistence type="predicted"/>
<gene>
    <name evidence="2" type="ORF">TSUD_297550</name>
</gene>
<protein>
    <submittedName>
        <fullName evidence="2">Uncharacterized protein</fullName>
    </submittedName>
</protein>
<evidence type="ECO:0000313" key="3">
    <source>
        <dbReference type="Proteomes" id="UP000242715"/>
    </source>
</evidence>
<reference evidence="3" key="1">
    <citation type="journal article" date="2017" name="Front. Plant Sci.">
        <title>Climate Clever Clovers: New Paradigm to Reduce the Environmental Footprint of Ruminants by Breeding Low Methanogenic Forages Utilizing Haplotype Variation.</title>
        <authorList>
            <person name="Kaur P."/>
            <person name="Appels R."/>
            <person name="Bayer P.E."/>
            <person name="Keeble-Gagnere G."/>
            <person name="Wang J."/>
            <person name="Hirakawa H."/>
            <person name="Shirasawa K."/>
            <person name="Vercoe P."/>
            <person name="Stefanova K."/>
            <person name="Durmic Z."/>
            <person name="Nichols P."/>
            <person name="Revell C."/>
            <person name="Isobe S.N."/>
            <person name="Edwards D."/>
            <person name="Erskine W."/>
        </authorList>
    </citation>
    <scope>NUCLEOTIDE SEQUENCE [LARGE SCALE GENOMIC DNA]</scope>
    <source>
        <strain evidence="3">cv. Daliak</strain>
    </source>
</reference>
<dbReference type="EMBL" id="DF973261">
    <property type="protein sequence ID" value="GAU23010.1"/>
    <property type="molecule type" value="Genomic_DNA"/>
</dbReference>
<feature type="transmembrane region" description="Helical" evidence="1">
    <location>
        <begin position="12"/>
        <end position="33"/>
    </location>
</feature>
<dbReference type="Proteomes" id="UP000242715">
    <property type="component" value="Unassembled WGS sequence"/>
</dbReference>
<evidence type="ECO:0000256" key="1">
    <source>
        <dbReference type="SAM" id="Phobius"/>
    </source>
</evidence>
<keyword evidence="3" id="KW-1185">Reference proteome</keyword>
<keyword evidence="1" id="KW-1133">Transmembrane helix</keyword>
<accession>A0A2Z6MI07</accession>
<name>A0A2Z6MI07_TRISU</name>
<organism evidence="2 3">
    <name type="scientific">Trifolium subterraneum</name>
    <name type="common">Subterranean clover</name>
    <dbReference type="NCBI Taxonomy" id="3900"/>
    <lineage>
        <taxon>Eukaryota</taxon>
        <taxon>Viridiplantae</taxon>
        <taxon>Streptophyta</taxon>
        <taxon>Embryophyta</taxon>
        <taxon>Tracheophyta</taxon>
        <taxon>Spermatophyta</taxon>
        <taxon>Magnoliopsida</taxon>
        <taxon>eudicotyledons</taxon>
        <taxon>Gunneridae</taxon>
        <taxon>Pentapetalae</taxon>
        <taxon>rosids</taxon>
        <taxon>fabids</taxon>
        <taxon>Fabales</taxon>
        <taxon>Fabaceae</taxon>
        <taxon>Papilionoideae</taxon>
        <taxon>50 kb inversion clade</taxon>
        <taxon>NPAAA clade</taxon>
        <taxon>Hologalegina</taxon>
        <taxon>IRL clade</taxon>
        <taxon>Trifolieae</taxon>
        <taxon>Trifolium</taxon>
    </lineage>
</organism>
<dbReference type="AlphaFoldDB" id="A0A2Z6MI07"/>
<sequence>MSSSPFFFHNNFVSLPLPSSSSLTTFFAIFFVANHRESRRQFVNHRESRRCLSDCRVSRCYVSDRREILHSIADHCILRRCAAGHRDKEPSKLMVGWGEIRGDAAR</sequence>
<evidence type="ECO:0000313" key="2">
    <source>
        <dbReference type="EMBL" id="GAU23010.1"/>
    </source>
</evidence>
<keyword evidence="1" id="KW-0812">Transmembrane</keyword>
<keyword evidence="1" id="KW-0472">Membrane</keyword>